<evidence type="ECO:0000313" key="1">
    <source>
        <dbReference type="EMBL" id="OMO99434.1"/>
    </source>
</evidence>
<proteinExistence type="predicted"/>
<gene>
    <name evidence="1" type="ORF">CCACVL1_03814</name>
</gene>
<dbReference type="Gramene" id="OMO99434">
    <property type="protein sequence ID" value="OMO99434"/>
    <property type="gene ID" value="CCACVL1_03814"/>
</dbReference>
<dbReference type="Proteomes" id="UP000188268">
    <property type="component" value="Unassembled WGS sequence"/>
</dbReference>
<feature type="non-terminal residue" evidence="1">
    <location>
        <position position="1"/>
    </location>
</feature>
<keyword evidence="2" id="KW-1185">Reference proteome</keyword>
<comment type="caution">
    <text evidence="1">The sequence shown here is derived from an EMBL/GenBank/DDBJ whole genome shotgun (WGS) entry which is preliminary data.</text>
</comment>
<dbReference type="AlphaFoldDB" id="A0A1R3JX80"/>
<organism evidence="1 2">
    <name type="scientific">Corchorus capsularis</name>
    <name type="common">Jute</name>
    <dbReference type="NCBI Taxonomy" id="210143"/>
    <lineage>
        <taxon>Eukaryota</taxon>
        <taxon>Viridiplantae</taxon>
        <taxon>Streptophyta</taxon>
        <taxon>Embryophyta</taxon>
        <taxon>Tracheophyta</taxon>
        <taxon>Spermatophyta</taxon>
        <taxon>Magnoliopsida</taxon>
        <taxon>eudicotyledons</taxon>
        <taxon>Gunneridae</taxon>
        <taxon>Pentapetalae</taxon>
        <taxon>rosids</taxon>
        <taxon>malvids</taxon>
        <taxon>Malvales</taxon>
        <taxon>Malvaceae</taxon>
        <taxon>Grewioideae</taxon>
        <taxon>Apeibeae</taxon>
        <taxon>Corchorus</taxon>
    </lineage>
</organism>
<accession>A0A1R3JX80</accession>
<name>A0A1R3JX80_COCAP</name>
<sequence length="26" mass="2724">GATIVDQSVIIDLAPNYKPPPTPVMS</sequence>
<evidence type="ECO:0000313" key="2">
    <source>
        <dbReference type="Proteomes" id="UP000188268"/>
    </source>
</evidence>
<protein>
    <submittedName>
        <fullName evidence="1">Uncharacterized protein</fullName>
    </submittedName>
</protein>
<dbReference type="EMBL" id="AWWV01006880">
    <property type="protein sequence ID" value="OMO99434.1"/>
    <property type="molecule type" value="Genomic_DNA"/>
</dbReference>
<reference evidence="1 2" key="1">
    <citation type="submission" date="2013-09" db="EMBL/GenBank/DDBJ databases">
        <title>Corchorus capsularis genome sequencing.</title>
        <authorList>
            <person name="Alam M."/>
            <person name="Haque M.S."/>
            <person name="Islam M.S."/>
            <person name="Emdad E.M."/>
            <person name="Islam M.M."/>
            <person name="Ahmed B."/>
            <person name="Halim A."/>
            <person name="Hossen Q.M.M."/>
            <person name="Hossain M.Z."/>
            <person name="Ahmed R."/>
            <person name="Khan M.M."/>
            <person name="Islam R."/>
            <person name="Rashid M.M."/>
            <person name="Khan S.A."/>
            <person name="Rahman M.S."/>
            <person name="Alam M."/>
        </authorList>
    </citation>
    <scope>NUCLEOTIDE SEQUENCE [LARGE SCALE GENOMIC DNA]</scope>
    <source>
        <strain evidence="2">cv. CVL-1</strain>
        <tissue evidence="1">Whole seedling</tissue>
    </source>
</reference>